<evidence type="ECO:0000313" key="3">
    <source>
        <dbReference type="EMBL" id="KAK7072058.1"/>
    </source>
</evidence>
<feature type="coiled-coil region" evidence="1">
    <location>
        <begin position="888"/>
        <end position="943"/>
    </location>
</feature>
<evidence type="ECO:0000256" key="2">
    <source>
        <dbReference type="SAM" id="MobiDB-lite"/>
    </source>
</evidence>
<dbReference type="Proteomes" id="UP001381693">
    <property type="component" value="Unassembled WGS sequence"/>
</dbReference>
<keyword evidence="1" id="KW-0175">Coiled coil</keyword>
<feature type="compositionally biased region" description="Low complexity" evidence="2">
    <location>
        <begin position="626"/>
        <end position="635"/>
    </location>
</feature>
<feature type="compositionally biased region" description="Basic and acidic residues" evidence="2">
    <location>
        <begin position="108"/>
        <end position="122"/>
    </location>
</feature>
<dbReference type="PANTHER" id="PTHR17271:SF1">
    <property type="entry name" value="PROTEIN OUTSPREAD"/>
    <property type="match status" value="1"/>
</dbReference>
<accession>A0AAN8X0H3</accession>
<feature type="region of interest" description="Disordered" evidence="2">
    <location>
        <begin position="725"/>
        <end position="749"/>
    </location>
</feature>
<feature type="compositionally biased region" description="Low complexity" evidence="2">
    <location>
        <begin position="67"/>
        <end position="99"/>
    </location>
</feature>
<feature type="region of interest" description="Disordered" evidence="2">
    <location>
        <begin position="609"/>
        <end position="667"/>
    </location>
</feature>
<proteinExistence type="predicted"/>
<protein>
    <submittedName>
        <fullName evidence="3">Uncharacterized protein</fullName>
    </submittedName>
</protein>
<feature type="region of interest" description="Disordered" evidence="2">
    <location>
        <begin position="1"/>
        <end position="45"/>
    </location>
</feature>
<dbReference type="InterPro" id="IPR052223">
    <property type="entry name" value="Actin_Cytoskeleton_Reg"/>
</dbReference>
<evidence type="ECO:0000313" key="4">
    <source>
        <dbReference type="Proteomes" id="UP001381693"/>
    </source>
</evidence>
<dbReference type="GO" id="GO:0015629">
    <property type="term" value="C:actin cytoskeleton"/>
    <property type="evidence" value="ECO:0007669"/>
    <property type="project" value="TreeGrafter"/>
</dbReference>
<name>A0AAN8X0H3_HALRR</name>
<gene>
    <name evidence="3" type="ORF">SK128_027364</name>
</gene>
<feature type="non-terminal residue" evidence="3">
    <location>
        <position position="1"/>
    </location>
</feature>
<sequence>GEEETKASVPSVEGKTAKRSKSFDDPTKSSRLRRKSLDSPASSEAMKAIVRLNNLESKVSNLMEVDSTLSSSKTPTRPKSPTHPASPLRSPLRSPSMPRKSVRSPRVTPEKTVKLNRSESETRHLRERLSNLDRVLTLLEAQLSECVAWAGSVESVCSCGAPGVSSLQQRLSNTMRIAQLRHTPIDQANVVKLRPLVMRLQDMLREKLSDLASRRDHLKAEGKWSRDMQLKQFAERLAYETLILSQIAQVIQAAQRPHMYEASVKLQDLIEAHRKLSFLEKKLTNPDFDMETMAPLDFYTSLLAEKLVVQGEIASYNDSLSTSSHSVASSQPVFNETCRDLQHKLLERERSLANLVTQYKEGKLHEVAVVMARETVTGTSPPLDDTVLLEEVRMREVWTMAQDLVGQELLNIEAAQSLMRLGHLLTPNNPVALARIHPSANMLERWHTAAEESLRQEMEEAVFTLSNKYEAVLAQYRAGDTGIINSVSASMEVVLSEFASIVAQKAVIDGQLAVVQGDGESTSSTSEPLTIVEESRDIVGSASDVVASEAHLLMFLGGCDSSMESLVQPAMDQAEFSFLYNKVNAQGNNELSKLMQNAAAQARADFSSVSSKSAGTHGKDVESESSHSLNLSQSSPVKMPPSPKAKRKSESSRRSRRASDITGMTNSCHQCEELRQEVATLKKNLDSKRLKERESECKKCMEYMKNLKALEQDHKIALAALQSQHDEEMSRLREHARHEPPTRDSDDELTELKRRLCLLEEGYEAQITALKQQYEDALGSQPDMCEEKVRQRYQKEIEHLRGLCEKGLSAMENSHKRMIAELEEKHRRELAALQAEKEQALAEETQATLAALDAMRKAHEAEVQREIGKFKEEFIKKMQSGHDIGAIHKEHEAEMEDIRHEILSLSQKYSIKCLESAALEEKVDALNKQLADASKHVIDLEARNKQLKTHLSAQLSQLQEDSGKDTSTQFRLLESELVLRNEEIARLNQQLQQAQSFRALQLLCWNLCEATSFGRVNSYRDQNPCSFQLGDG</sequence>
<feature type="region of interest" description="Disordered" evidence="2">
    <location>
        <begin position="65"/>
        <end position="122"/>
    </location>
</feature>
<dbReference type="PANTHER" id="PTHR17271">
    <property type="entry name" value="PLECKSTRIN HOMOLOGY PH DOMAIN-CONTAINING PROTEIN"/>
    <property type="match status" value="1"/>
</dbReference>
<comment type="caution">
    <text evidence="3">The sequence shown here is derived from an EMBL/GenBank/DDBJ whole genome shotgun (WGS) entry which is preliminary data.</text>
</comment>
<dbReference type="GO" id="GO:0051015">
    <property type="term" value="F:actin filament binding"/>
    <property type="evidence" value="ECO:0007669"/>
    <property type="project" value="TreeGrafter"/>
</dbReference>
<feature type="coiled-coil region" evidence="1">
    <location>
        <begin position="808"/>
        <end position="862"/>
    </location>
</feature>
<dbReference type="AlphaFoldDB" id="A0AAN8X0H3"/>
<evidence type="ECO:0000256" key="1">
    <source>
        <dbReference type="SAM" id="Coils"/>
    </source>
</evidence>
<keyword evidence="4" id="KW-1185">Reference proteome</keyword>
<feature type="compositionally biased region" description="Basic and acidic residues" evidence="2">
    <location>
        <begin position="648"/>
        <end position="659"/>
    </location>
</feature>
<reference evidence="3 4" key="1">
    <citation type="submission" date="2023-11" db="EMBL/GenBank/DDBJ databases">
        <title>Halocaridina rubra genome assembly.</title>
        <authorList>
            <person name="Smith C."/>
        </authorList>
    </citation>
    <scope>NUCLEOTIDE SEQUENCE [LARGE SCALE GENOMIC DNA]</scope>
    <source>
        <strain evidence="3">EP-1</strain>
        <tissue evidence="3">Whole</tissue>
    </source>
</reference>
<dbReference type="EMBL" id="JAXCGZ010013709">
    <property type="protein sequence ID" value="KAK7072058.1"/>
    <property type="molecule type" value="Genomic_DNA"/>
</dbReference>
<organism evidence="3 4">
    <name type="scientific">Halocaridina rubra</name>
    <name type="common">Hawaiian red shrimp</name>
    <dbReference type="NCBI Taxonomy" id="373956"/>
    <lineage>
        <taxon>Eukaryota</taxon>
        <taxon>Metazoa</taxon>
        <taxon>Ecdysozoa</taxon>
        <taxon>Arthropoda</taxon>
        <taxon>Crustacea</taxon>
        <taxon>Multicrustacea</taxon>
        <taxon>Malacostraca</taxon>
        <taxon>Eumalacostraca</taxon>
        <taxon>Eucarida</taxon>
        <taxon>Decapoda</taxon>
        <taxon>Pleocyemata</taxon>
        <taxon>Caridea</taxon>
        <taxon>Atyoidea</taxon>
        <taxon>Atyidae</taxon>
        <taxon>Halocaridina</taxon>
    </lineage>
</organism>